<dbReference type="SUPFAM" id="SSF53474">
    <property type="entry name" value="alpha/beta-Hydrolases"/>
    <property type="match status" value="1"/>
</dbReference>
<evidence type="ECO:0000256" key="1">
    <source>
        <dbReference type="SAM" id="SignalP"/>
    </source>
</evidence>
<evidence type="ECO:0000313" key="2">
    <source>
        <dbReference type="EMBL" id="AKF03018.1"/>
    </source>
</evidence>
<dbReference type="STRING" id="927083.DB32_000167"/>
<dbReference type="GO" id="GO:0016787">
    <property type="term" value="F:hydrolase activity"/>
    <property type="evidence" value="ECO:0007669"/>
    <property type="project" value="InterPro"/>
</dbReference>
<sequence>MRTTSVPILVALAGLALGACEAEQPPLYVAYVPDEGTPERIAYDRGLTRHLGTARPVETTSDGDSTTFTFDPADGPMCMRGREFRASVRETESEDLLIFLQGGGACWSAFCLAVTTAPAGIPGTDLLRDEERNPLAGWDVLYVPYCDGSLFAGDNEIDEDGDGAPDRFHHGLANLSAALTMGHQRFPSPRRVVLAGSSGGGYGTILAAFLVRYVYPDVPIFVIDDAGLGVARAGDTAFLDTLIDEFGARDFLPPDCAECTSDGHIIGLVRYLLDRDPNLHVAAISSWYDFVISEVFLMSTPAAFSAAIEEETGALHEAHPDRYRRFLYDGRAHTALLGDVTGIVGRDLGSVELPEGGLSQLSRIEIMSMHDVSVEDVVLADWVGAMVDGDAERWRDLVAQRGELPSE</sequence>
<dbReference type="KEGG" id="samy:DB32_000167"/>
<dbReference type="AlphaFoldDB" id="A0A0F6VYQ3"/>
<dbReference type="OrthoDB" id="9802991at2"/>
<gene>
    <name evidence="2" type="ORF">DB32_000167</name>
</gene>
<keyword evidence="1" id="KW-0732">Signal</keyword>
<proteinExistence type="predicted"/>
<organism evidence="2 3">
    <name type="scientific">Sandaracinus amylolyticus</name>
    <dbReference type="NCBI Taxonomy" id="927083"/>
    <lineage>
        <taxon>Bacteria</taxon>
        <taxon>Pseudomonadati</taxon>
        <taxon>Myxococcota</taxon>
        <taxon>Polyangia</taxon>
        <taxon>Polyangiales</taxon>
        <taxon>Sandaracinaceae</taxon>
        <taxon>Sandaracinus</taxon>
    </lineage>
</organism>
<dbReference type="PANTHER" id="PTHR21562:SF83">
    <property type="entry name" value="PECTIN ACETYLESTERASE 4"/>
    <property type="match status" value="1"/>
</dbReference>
<protein>
    <recommendedName>
        <fullName evidence="4">VtpJ-therm</fullName>
    </recommendedName>
</protein>
<dbReference type="Pfam" id="PF03283">
    <property type="entry name" value="PAE"/>
    <property type="match status" value="1"/>
</dbReference>
<keyword evidence="3" id="KW-1185">Reference proteome</keyword>
<dbReference type="PROSITE" id="PS51257">
    <property type="entry name" value="PROKAR_LIPOPROTEIN"/>
    <property type="match status" value="1"/>
</dbReference>
<dbReference type="RefSeq" id="WP_053230499.1">
    <property type="nucleotide sequence ID" value="NZ_CP011125.1"/>
</dbReference>
<dbReference type="InterPro" id="IPR029058">
    <property type="entry name" value="AB_hydrolase_fold"/>
</dbReference>
<evidence type="ECO:0008006" key="4">
    <source>
        <dbReference type="Google" id="ProtNLM"/>
    </source>
</evidence>
<dbReference type="PANTHER" id="PTHR21562">
    <property type="entry name" value="NOTUM-RELATED"/>
    <property type="match status" value="1"/>
</dbReference>
<dbReference type="EMBL" id="CP011125">
    <property type="protein sequence ID" value="AKF03018.1"/>
    <property type="molecule type" value="Genomic_DNA"/>
</dbReference>
<feature type="signal peptide" evidence="1">
    <location>
        <begin position="1"/>
        <end position="22"/>
    </location>
</feature>
<feature type="chain" id="PRO_5002511578" description="VtpJ-therm" evidence="1">
    <location>
        <begin position="23"/>
        <end position="407"/>
    </location>
</feature>
<dbReference type="Proteomes" id="UP000034883">
    <property type="component" value="Chromosome"/>
</dbReference>
<reference evidence="2 3" key="1">
    <citation type="submission" date="2015-03" db="EMBL/GenBank/DDBJ databases">
        <title>Genome assembly of Sandaracinus amylolyticus DSM 53668.</title>
        <authorList>
            <person name="Sharma G."/>
            <person name="Subramanian S."/>
        </authorList>
    </citation>
    <scope>NUCLEOTIDE SEQUENCE [LARGE SCALE GENOMIC DNA]</scope>
    <source>
        <strain evidence="2 3">DSM 53668</strain>
    </source>
</reference>
<dbReference type="InterPro" id="IPR004963">
    <property type="entry name" value="PAE/NOTUM"/>
</dbReference>
<evidence type="ECO:0000313" key="3">
    <source>
        <dbReference type="Proteomes" id="UP000034883"/>
    </source>
</evidence>
<accession>A0A0F6VYQ3</accession>
<name>A0A0F6VYQ3_9BACT</name>